<dbReference type="GO" id="GO:0032298">
    <property type="term" value="P:positive regulation of DNA-templated DNA replication initiation"/>
    <property type="evidence" value="ECO:0007669"/>
    <property type="project" value="TreeGrafter"/>
</dbReference>
<dbReference type="AlphaFoldDB" id="A0A8K0VD35"/>
<dbReference type="RefSeq" id="WP_202687935.1">
    <property type="nucleotide sequence ID" value="NZ_JAESVN010000003.1"/>
</dbReference>
<comment type="caution">
    <text evidence="1">The sequence shown here is derived from an EMBL/GenBank/DDBJ whole genome shotgun (WGS) entry which is preliminary data.</text>
</comment>
<dbReference type="GO" id="GO:0003677">
    <property type="term" value="F:DNA binding"/>
    <property type="evidence" value="ECO:0007669"/>
    <property type="project" value="InterPro"/>
</dbReference>
<accession>A0A8K0VD35</accession>
<dbReference type="SUPFAM" id="SSF102400">
    <property type="entry name" value="DNA polymerase III chi subunit"/>
    <property type="match status" value="1"/>
</dbReference>
<dbReference type="NCBIfam" id="NF004347">
    <property type="entry name" value="PRK05728.1-4"/>
    <property type="match status" value="1"/>
</dbReference>
<organism evidence="1 2">
    <name type="scientific">Szabonella alba</name>
    <dbReference type="NCBI Taxonomy" id="2804194"/>
    <lineage>
        <taxon>Bacteria</taxon>
        <taxon>Pseudomonadati</taxon>
        <taxon>Pseudomonadota</taxon>
        <taxon>Alphaproteobacteria</taxon>
        <taxon>Rhodobacterales</taxon>
        <taxon>Paracoccaceae</taxon>
        <taxon>Szabonella</taxon>
    </lineage>
</organism>
<dbReference type="Gene3D" id="3.40.50.10110">
    <property type="entry name" value="DNA polymerase III subunit chi"/>
    <property type="match status" value="1"/>
</dbReference>
<evidence type="ECO:0000313" key="1">
    <source>
        <dbReference type="EMBL" id="MBL4917097.1"/>
    </source>
</evidence>
<dbReference type="PANTHER" id="PTHR38767:SF1">
    <property type="entry name" value="DNA POLYMERASE III SUBUNIT CHI"/>
    <property type="match status" value="1"/>
</dbReference>
<dbReference type="EMBL" id="JAESVN010000003">
    <property type="protein sequence ID" value="MBL4917097.1"/>
    <property type="molecule type" value="Genomic_DNA"/>
</dbReference>
<dbReference type="PANTHER" id="PTHR38767">
    <property type="entry name" value="DNA POLYMERASE III SUBUNIT CHI"/>
    <property type="match status" value="1"/>
</dbReference>
<dbReference type="InterPro" id="IPR036768">
    <property type="entry name" value="PolIII_chi_sf"/>
</dbReference>
<gene>
    <name evidence="1" type="ORF">JL811_07660</name>
</gene>
<reference evidence="1" key="1">
    <citation type="submission" date="2021-01" db="EMBL/GenBank/DDBJ databases">
        <title>Tabrizicola alba sp. nov. a motile alkaliphilic bacterium isolated from a soda lake.</title>
        <authorList>
            <person name="Szuroczki S."/>
            <person name="Abbaszade G."/>
            <person name="Schumann P."/>
            <person name="Toth E."/>
        </authorList>
    </citation>
    <scope>NUCLEOTIDE SEQUENCE</scope>
    <source>
        <strain evidence="1">DMG-N-6</strain>
    </source>
</reference>
<dbReference type="InterPro" id="IPR007459">
    <property type="entry name" value="DNA_pol3_chi"/>
</dbReference>
<protein>
    <submittedName>
        <fullName evidence="1">DNA polymerase III subunit chi</fullName>
    </submittedName>
</protein>
<sequence>MGAVKFYHLTASPMEEAAQMLLSRAADLGWRVYLRGSDAARLDDLDRWLWSHPKDGFLPHGREGGPQDARQPILLGQGPLPPGRQGLMAVDGAVVTAEEAAAVDRVWILFDGMDEAALQRARGQWRDLTGAGVEAEYWSEAEGRWERKR</sequence>
<keyword evidence="2" id="KW-1185">Reference proteome</keyword>
<evidence type="ECO:0000313" key="2">
    <source>
        <dbReference type="Proteomes" id="UP000648908"/>
    </source>
</evidence>
<proteinExistence type="predicted"/>
<name>A0A8K0VD35_9RHOB</name>
<dbReference type="GO" id="GO:0003887">
    <property type="term" value="F:DNA-directed DNA polymerase activity"/>
    <property type="evidence" value="ECO:0007669"/>
    <property type="project" value="InterPro"/>
</dbReference>
<dbReference type="Proteomes" id="UP000648908">
    <property type="component" value="Unassembled WGS sequence"/>
</dbReference>
<dbReference type="Pfam" id="PF04364">
    <property type="entry name" value="DNA_pol3_chi"/>
    <property type="match status" value="1"/>
</dbReference>
<dbReference type="GO" id="GO:0006260">
    <property type="term" value="P:DNA replication"/>
    <property type="evidence" value="ECO:0007669"/>
    <property type="project" value="InterPro"/>
</dbReference>